<feature type="transmembrane region" description="Helical" evidence="1">
    <location>
        <begin position="194"/>
        <end position="219"/>
    </location>
</feature>
<feature type="transmembrane region" description="Helical" evidence="1">
    <location>
        <begin position="231"/>
        <end position="256"/>
    </location>
</feature>
<reference evidence="2" key="1">
    <citation type="submission" date="2019-08" db="EMBL/GenBank/DDBJ databases">
        <authorList>
            <person name="Kucharzyk K."/>
            <person name="Murdoch R.W."/>
            <person name="Higgins S."/>
            <person name="Loffler F."/>
        </authorList>
    </citation>
    <scope>NUCLEOTIDE SEQUENCE</scope>
</reference>
<keyword evidence="1" id="KW-1133">Transmembrane helix</keyword>
<name>A0A645ACZ8_9ZZZZ</name>
<evidence type="ECO:0000313" key="2">
    <source>
        <dbReference type="EMBL" id="MPM50897.1"/>
    </source>
</evidence>
<organism evidence="2">
    <name type="scientific">bioreactor metagenome</name>
    <dbReference type="NCBI Taxonomy" id="1076179"/>
    <lineage>
        <taxon>unclassified sequences</taxon>
        <taxon>metagenomes</taxon>
        <taxon>ecological metagenomes</taxon>
    </lineage>
</organism>
<proteinExistence type="predicted"/>
<feature type="transmembrane region" description="Helical" evidence="1">
    <location>
        <begin position="354"/>
        <end position="378"/>
    </location>
</feature>
<feature type="transmembrane region" description="Helical" evidence="1">
    <location>
        <begin position="276"/>
        <end position="298"/>
    </location>
</feature>
<dbReference type="EMBL" id="VSSQ01013173">
    <property type="protein sequence ID" value="MPM50897.1"/>
    <property type="molecule type" value="Genomic_DNA"/>
</dbReference>
<dbReference type="AlphaFoldDB" id="A0A645ACZ8"/>
<protein>
    <submittedName>
        <fullName evidence="2">Stage III sporulation protein AE</fullName>
    </submittedName>
</protein>
<feature type="transmembrane region" description="Helical" evidence="1">
    <location>
        <begin position="305"/>
        <end position="328"/>
    </location>
</feature>
<feature type="transmembrane region" description="Helical" evidence="1">
    <location>
        <begin position="126"/>
        <end position="151"/>
    </location>
</feature>
<evidence type="ECO:0000256" key="1">
    <source>
        <dbReference type="SAM" id="Phobius"/>
    </source>
</evidence>
<dbReference type="InterPro" id="IPR014194">
    <property type="entry name" value="Spore_III_AE"/>
</dbReference>
<dbReference type="NCBIfam" id="TIGR02829">
    <property type="entry name" value="spore_III_AE"/>
    <property type="match status" value="1"/>
</dbReference>
<keyword evidence="1" id="KW-0812">Transmembrane</keyword>
<dbReference type="Pfam" id="PF09546">
    <property type="entry name" value="Spore_III_AE"/>
    <property type="match status" value="1"/>
</dbReference>
<sequence>MRRRLFLICLLIFLTLGSVHADGMENLLDEQLNQLNVDEIQRFADDIVLNSEGMITEISIKEIIKSVYIDSGSLSLKAIFSKLWLFLWRELAQNLDLLGKIMILSVFCAILQNLHAGFNDESVGKIAYSVCYVLIIILAIGSFSIVSKLCISTIDKMVSFMQSLLPTLITLLLSVGGITSSSLFQPIVYTSLTLIATIIKMTVIPMVMFSAVLSIVSNISEKIKISKLASLVRGVAVGMLGIMLTIFTGIISVQGLAASSLDGLAAKTAKFAVDSFVPIIGDFLSEAFDTVMSCSLIIKNGISIAGLFIILMICLFPLIKIFSIFAIYKVSGALIQPIVDNELVQCINDISTSIFIMLCCVVSVGILFFISITVIMGIGNMTVMMR</sequence>
<gene>
    <name evidence="2" type="primary">spoIIIAE_5</name>
    <name evidence="2" type="ORF">SDC9_97643</name>
</gene>
<comment type="caution">
    <text evidence="2">The sequence shown here is derived from an EMBL/GenBank/DDBJ whole genome shotgun (WGS) entry which is preliminary data.</text>
</comment>
<keyword evidence="1" id="KW-0472">Membrane</keyword>
<accession>A0A645ACZ8</accession>
<feature type="transmembrane region" description="Helical" evidence="1">
    <location>
        <begin position="163"/>
        <end position="188"/>
    </location>
</feature>